<accession>A0A6J6S7U4</accession>
<gene>
    <name evidence="2" type="ORF">UFOPK2761_00485</name>
</gene>
<evidence type="ECO:0000313" key="2">
    <source>
        <dbReference type="EMBL" id="CAB4730772.1"/>
    </source>
</evidence>
<evidence type="ECO:0000256" key="1">
    <source>
        <dbReference type="SAM" id="MobiDB-lite"/>
    </source>
</evidence>
<feature type="compositionally biased region" description="Basic and acidic residues" evidence="1">
    <location>
        <begin position="218"/>
        <end position="231"/>
    </location>
</feature>
<feature type="compositionally biased region" description="Basic and acidic residues" evidence="1">
    <location>
        <begin position="46"/>
        <end position="56"/>
    </location>
</feature>
<feature type="region of interest" description="Disordered" evidence="1">
    <location>
        <begin position="46"/>
        <end position="77"/>
    </location>
</feature>
<sequence>MPAAAHDGLGVGELPAGELRAQLRGERGVRRVLGEDRVLLVERRDGGCADRGHGGDDGGGSGGRGVGGAHRGRVGRGGTTEELLEGHQVGLGEQGLQRGDLLGRPAAAGVGLERGGERGGVELLDLLVPLLVPGLVGVLVGPLTGGEGGQLEGVGVELGQHVDLLLGGAEHQDPAGHRDDRDRGGLAEGLAVQDLDRGAGPALEPACGDPAEQDQQADDDRQRHDHPDEQLSHGVLPLPRLRPRRSGRGSR</sequence>
<proteinExistence type="predicted"/>
<reference evidence="2" key="1">
    <citation type="submission" date="2020-05" db="EMBL/GenBank/DDBJ databases">
        <authorList>
            <person name="Chiriac C."/>
            <person name="Salcher M."/>
            <person name="Ghai R."/>
            <person name="Kavagutti S V."/>
        </authorList>
    </citation>
    <scope>NUCLEOTIDE SEQUENCE</scope>
</reference>
<name>A0A6J6S7U4_9ZZZZ</name>
<dbReference type="AlphaFoldDB" id="A0A6J6S7U4"/>
<feature type="compositionally biased region" description="Gly residues" evidence="1">
    <location>
        <begin position="57"/>
        <end position="69"/>
    </location>
</feature>
<protein>
    <submittedName>
        <fullName evidence="2">Unannotated protein</fullName>
    </submittedName>
</protein>
<dbReference type="EMBL" id="CAEZYQ010000003">
    <property type="protein sequence ID" value="CAB4730772.1"/>
    <property type="molecule type" value="Genomic_DNA"/>
</dbReference>
<organism evidence="2">
    <name type="scientific">freshwater metagenome</name>
    <dbReference type="NCBI Taxonomy" id="449393"/>
    <lineage>
        <taxon>unclassified sequences</taxon>
        <taxon>metagenomes</taxon>
        <taxon>ecological metagenomes</taxon>
    </lineage>
</organism>
<feature type="compositionally biased region" description="Basic residues" evidence="1">
    <location>
        <begin position="241"/>
        <end position="251"/>
    </location>
</feature>
<feature type="region of interest" description="Disordered" evidence="1">
    <location>
        <begin position="196"/>
        <end position="251"/>
    </location>
</feature>